<dbReference type="GO" id="GO:0006835">
    <property type="term" value="P:dicarboxylic acid transport"/>
    <property type="evidence" value="ECO:0007669"/>
    <property type="project" value="TreeGrafter"/>
</dbReference>
<dbReference type="PROSITE" id="PS00713">
    <property type="entry name" value="NA_DICARBOXYL_SYMP_1"/>
    <property type="match status" value="1"/>
</dbReference>
<feature type="transmembrane region" description="Helical" evidence="8">
    <location>
        <begin position="145"/>
        <end position="163"/>
    </location>
</feature>
<dbReference type="eggNOG" id="COG1301">
    <property type="taxonomic scope" value="Bacteria"/>
</dbReference>
<reference evidence="10 12" key="3">
    <citation type="submission" date="2011-04" db="EMBL/GenBank/DDBJ databases">
        <authorList>
            <person name="Harkins D.M."/>
            <person name="Madupu R."/>
            <person name="Durkin A.S."/>
            <person name="Torralba M."/>
            <person name="Methe B."/>
            <person name="Sutton G.G."/>
            <person name="Nelson K.E."/>
        </authorList>
    </citation>
    <scope>NUCLEOTIDE SEQUENCE [LARGE SCALE GENOMIC DNA]</scope>
    <source>
        <strain evidence="10 12">UPII 199-6</strain>
    </source>
</reference>
<dbReference type="InterPro" id="IPR036458">
    <property type="entry name" value="Na:dicarbo_symporter_sf"/>
</dbReference>
<dbReference type="STRING" id="699218.HMPREF0889_1365"/>
<organism evidence="9 11">
    <name type="scientific">Megasphaera lornae</name>
    <dbReference type="NCBI Taxonomy" id="1000568"/>
    <lineage>
        <taxon>Bacteria</taxon>
        <taxon>Bacillati</taxon>
        <taxon>Bacillota</taxon>
        <taxon>Negativicutes</taxon>
        <taxon>Veillonellales</taxon>
        <taxon>Veillonellaceae</taxon>
        <taxon>Megasphaera</taxon>
    </lineage>
</organism>
<dbReference type="FunFam" id="1.10.3860.10:FF:000001">
    <property type="entry name" value="C4-dicarboxylate transport protein"/>
    <property type="match status" value="1"/>
</dbReference>
<dbReference type="Proteomes" id="UP000004018">
    <property type="component" value="Unassembled WGS sequence"/>
</dbReference>
<evidence type="ECO:0000256" key="7">
    <source>
        <dbReference type="ARBA" id="ARBA00023136"/>
    </source>
</evidence>
<dbReference type="SUPFAM" id="SSF118215">
    <property type="entry name" value="Proton glutamate symport protein"/>
    <property type="match status" value="1"/>
</dbReference>
<evidence type="ECO:0000256" key="8">
    <source>
        <dbReference type="SAM" id="Phobius"/>
    </source>
</evidence>
<evidence type="ECO:0000313" key="10">
    <source>
        <dbReference type="EMBL" id="EGL40484.1"/>
    </source>
</evidence>
<reference evidence="9" key="2">
    <citation type="submission" date="2009-12" db="EMBL/GenBank/DDBJ databases">
        <authorList>
            <person name="Madupu R."/>
            <person name="Durkin A.S."/>
            <person name="Torralba M."/>
            <person name="Methe B."/>
            <person name="Sutton G.G."/>
            <person name="Strausberg R.L."/>
            <person name="Nelson K.E."/>
        </authorList>
    </citation>
    <scope>NUCLEOTIDE SEQUENCE</scope>
    <source>
        <strain evidence="9">28L</strain>
    </source>
</reference>
<reference evidence="11" key="1">
    <citation type="submission" date="2009-12" db="EMBL/GenBank/DDBJ databases">
        <title>Sequence of Clostridiales genomosp. BVAB3 str. UPII9-5.</title>
        <authorList>
            <person name="Madupu R."/>
            <person name="Durkin A.S."/>
            <person name="Torralba M."/>
            <person name="Methe B."/>
            <person name="Sutton G.G."/>
            <person name="Strausberg R.L."/>
            <person name="Nelson K.E."/>
        </authorList>
    </citation>
    <scope>NUCLEOTIDE SEQUENCE [LARGE SCALE GENOMIC DNA]</scope>
    <source>
        <strain evidence="11">28L</strain>
    </source>
</reference>
<keyword evidence="4 8" id="KW-0812">Transmembrane</keyword>
<sequence>MKKLGLSTQILIGLILGALVGYLFPDVGDKLKPFGDGFLRLIKMIVVPLIFSTLVMGIAGTGDFKKLGRLGGKSIIWFEFATTIALAVGLIIMNITEPGLGVHIAASAGDAGQVAAAGKHSINLVDYVVHIIPTNIIDAAARQDMLQIILFACFFGVGVAHIGKDGETIVRGCRCIAEAMFKVTGYVMHLAPIGVFAMIAYTVGSYGIEMLIPLGKLIASVALATFLFIVIVAVIAGAFTRINFFHVLKSLKDILLLAFSTASSEAALPGAMKRLETLGVPKNIVTFVMPTGYSFNLDGSTLYSSACILFIAQLYGIQMPIEQQILVMLTLMLSTKGIAGVPGAGIIVVAATAAAFHLPTEGVAILLGIDRILDMIRTICNVCGNCMATMVVACWEGEMNREKFKRRYDDFVQGKIEEYSQN</sequence>
<feature type="transmembrane region" description="Helical" evidence="8">
    <location>
        <begin position="41"/>
        <end position="62"/>
    </location>
</feature>
<feature type="transmembrane region" description="Helical" evidence="8">
    <location>
        <begin position="338"/>
        <end position="356"/>
    </location>
</feature>
<dbReference type="EMBL" id="AFIJ01000026">
    <property type="protein sequence ID" value="EGL40484.1"/>
    <property type="molecule type" value="Genomic_DNA"/>
</dbReference>
<evidence type="ECO:0000256" key="3">
    <source>
        <dbReference type="ARBA" id="ARBA00022475"/>
    </source>
</evidence>
<feature type="transmembrane region" description="Helical" evidence="8">
    <location>
        <begin position="74"/>
        <end position="93"/>
    </location>
</feature>
<comment type="subcellular location">
    <subcellularLocation>
        <location evidence="1">Cell membrane</location>
        <topology evidence="1">Multi-pass membrane protein</topology>
    </subcellularLocation>
</comment>
<dbReference type="Proteomes" id="UP000003242">
    <property type="component" value="Unassembled WGS sequence"/>
</dbReference>
<keyword evidence="7 8" id="KW-0472">Membrane</keyword>
<keyword evidence="5" id="KW-0769">Symport</keyword>
<dbReference type="GO" id="GO:0005886">
    <property type="term" value="C:plasma membrane"/>
    <property type="evidence" value="ECO:0007669"/>
    <property type="project" value="UniProtKB-SubCell"/>
</dbReference>
<evidence type="ECO:0000256" key="6">
    <source>
        <dbReference type="ARBA" id="ARBA00022989"/>
    </source>
</evidence>
<dbReference type="AlphaFoldDB" id="D3LTR6"/>
<feature type="transmembrane region" description="Helical" evidence="8">
    <location>
        <begin position="218"/>
        <end position="242"/>
    </location>
</feature>
<proteinExistence type="predicted"/>
<feature type="transmembrane region" description="Helical" evidence="8">
    <location>
        <begin position="183"/>
        <end position="206"/>
    </location>
</feature>
<gene>
    <name evidence="9" type="primary">gltT</name>
    <name evidence="9" type="ORF">HMPREF0889_1365</name>
    <name evidence="10" type="ORF">HMPREF1039_1280</name>
</gene>
<dbReference type="GO" id="GO:0015293">
    <property type="term" value="F:symporter activity"/>
    <property type="evidence" value="ECO:0007669"/>
    <property type="project" value="UniProtKB-KW"/>
</dbReference>
<dbReference type="PANTHER" id="PTHR42865:SF7">
    <property type="entry name" value="PROTON_GLUTAMATE-ASPARTATE SYMPORTER"/>
    <property type="match status" value="1"/>
</dbReference>
<evidence type="ECO:0000256" key="1">
    <source>
        <dbReference type="ARBA" id="ARBA00004651"/>
    </source>
</evidence>
<dbReference type="PANTHER" id="PTHR42865">
    <property type="entry name" value="PROTON/GLUTAMATE-ASPARTATE SYMPORTER"/>
    <property type="match status" value="1"/>
</dbReference>
<feature type="transmembrane region" description="Helical" evidence="8">
    <location>
        <begin position="376"/>
        <end position="397"/>
    </location>
</feature>
<evidence type="ECO:0000313" key="9">
    <source>
        <dbReference type="EMBL" id="EFD94382.1"/>
    </source>
</evidence>
<evidence type="ECO:0000313" key="12">
    <source>
        <dbReference type="Proteomes" id="UP000004018"/>
    </source>
</evidence>
<dbReference type="OrthoDB" id="9768885at2"/>
<dbReference type="EMBL" id="ADGP01000013">
    <property type="protein sequence ID" value="EFD94382.1"/>
    <property type="molecule type" value="Genomic_DNA"/>
</dbReference>
<dbReference type="Gene3D" id="1.10.3860.10">
    <property type="entry name" value="Sodium:dicarboxylate symporter"/>
    <property type="match status" value="1"/>
</dbReference>
<evidence type="ECO:0000313" key="11">
    <source>
        <dbReference type="Proteomes" id="UP000003242"/>
    </source>
</evidence>
<protein>
    <submittedName>
        <fullName evidence="9">Proton/sodium-glutamate symport protein GltT</fullName>
    </submittedName>
</protein>
<keyword evidence="6 8" id="KW-1133">Transmembrane helix</keyword>
<keyword evidence="3" id="KW-1003">Cell membrane</keyword>
<dbReference type="InterPro" id="IPR001991">
    <property type="entry name" value="Na-dicarboxylate_symporter"/>
</dbReference>
<comment type="caution">
    <text evidence="9">The sequence shown here is derived from an EMBL/GenBank/DDBJ whole genome shotgun (WGS) entry which is preliminary data.</text>
</comment>
<evidence type="ECO:0000256" key="2">
    <source>
        <dbReference type="ARBA" id="ARBA00022448"/>
    </source>
</evidence>
<dbReference type="PRINTS" id="PR00173">
    <property type="entry name" value="EDTRNSPORT"/>
</dbReference>
<dbReference type="InterPro" id="IPR018107">
    <property type="entry name" value="Na-dicarboxylate_symporter_CS"/>
</dbReference>
<dbReference type="Pfam" id="PF00375">
    <property type="entry name" value="SDF"/>
    <property type="match status" value="1"/>
</dbReference>
<name>D3LTR6_9FIRM</name>
<dbReference type="RefSeq" id="WP_007391068.1">
    <property type="nucleotide sequence ID" value="NZ_AFIJ01000026.1"/>
</dbReference>
<keyword evidence="2" id="KW-0813">Transport</keyword>
<accession>D3LTR6</accession>
<evidence type="ECO:0000256" key="5">
    <source>
        <dbReference type="ARBA" id="ARBA00022847"/>
    </source>
</evidence>
<keyword evidence="12" id="KW-1185">Reference proteome</keyword>
<evidence type="ECO:0000256" key="4">
    <source>
        <dbReference type="ARBA" id="ARBA00022692"/>
    </source>
</evidence>